<reference evidence="2" key="1">
    <citation type="journal article" date="2017" name="Nat. Ecol. Evol.">
        <title>Genome expansion and lineage-specific genetic innovations in the forest pathogenic fungi Armillaria.</title>
        <authorList>
            <person name="Sipos G."/>
            <person name="Prasanna A.N."/>
            <person name="Walter M.C."/>
            <person name="O'Connor E."/>
            <person name="Balint B."/>
            <person name="Krizsan K."/>
            <person name="Kiss B."/>
            <person name="Hess J."/>
            <person name="Varga T."/>
            <person name="Slot J."/>
            <person name="Riley R."/>
            <person name="Boka B."/>
            <person name="Rigling D."/>
            <person name="Barry K."/>
            <person name="Lee J."/>
            <person name="Mihaltcheva S."/>
            <person name="LaButti K."/>
            <person name="Lipzen A."/>
            <person name="Waldron R."/>
            <person name="Moloney N.M."/>
            <person name="Sperisen C."/>
            <person name="Kredics L."/>
            <person name="Vagvoelgyi C."/>
            <person name="Patrignani A."/>
            <person name="Fitzpatrick D."/>
            <person name="Nagy I."/>
            <person name="Doyle S."/>
            <person name="Anderson J.B."/>
            <person name="Grigoriev I.V."/>
            <person name="Gueldener U."/>
            <person name="Muensterkoetter M."/>
            <person name="Nagy L.G."/>
        </authorList>
    </citation>
    <scope>NUCLEOTIDE SEQUENCE [LARGE SCALE GENOMIC DNA]</scope>
    <source>
        <strain evidence="2">28-4</strain>
    </source>
</reference>
<sequence>MFASIPTDKSRFDAELVAFAPPSQIEEEGLLSMGDAVVADIDRQIKATKDALEFLVKERDQAISNITDARPLLHSSRKLNEDVLR</sequence>
<gene>
    <name evidence="1" type="ORF">ARMSODRAFT_1078069</name>
</gene>
<feature type="non-terminal residue" evidence="1">
    <location>
        <position position="85"/>
    </location>
</feature>
<evidence type="ECO:0000313" key="1">
    <source>
        <dbReference type="EMBL" id="PBK78531.1"/>
    </source>
</evidence>
<protein>
    <submittedName>
        <fullName evidence="1">Uncharacterized protein</fullName>
    </submittedName>
</protein>
<dbReference type="EMBL" id="KZ293415">
    <property type="protein sequence ID" value="PBK78531.1"/>
    <property type="molecule type" value="Genomic_DNA"/>
</dbReference>
<evidence type="ECO:0000313" key="2">
    <source>
        <dbReference type="Proteomes" id="UP000218334"/>
    </source>
</evidence>
<organism evidence="1 2">
    <name type="scientific">Armillaria solidipes</name>
    <dbReference type="NCBI Taxonomy" id="1076256"/>
    <lineage>
        <taxon>Eukaryota</taxon>
        <taxon>Fungi</taxon>
        <taxon>Dikarya</taxon>
        <taxon>Basidiomycota</taxon>
        <taxon>Agaricomycotina</taxon>
        <taxon>Agaricomycetes</taxon>
        <taxon>Agaricomycetidae</taxon>
        <taxon>Agaricales</taxon>
        <taxon>Marasmiineae</taxon>
        <taxon>Physalacriaceae</taxon>
        <taxon>Armillaria</taxon>
    </lineage>
</organism>
<proteinExistence type="predicted"/>
<dbReference type="AlphaFoldDB" id="A0A2H3C624"/>
<accession>A0A2H3C624</accession>
<dbReference type="Proteomes" id="UP000218334">
    <property type="component" value="Unassembled WGS sequence"/>
</dbReference>
<name>A0A2H3C624_9AGAR</name>
<keyword evidence="2" id="KW-1185">Reference proteome</keyword>